<evidence type="ECO:0008006" key="4">
    <source>
        <dbReference type="Google" id="ProtNLM"/>
    </source>
</evidence>
<dbReference type="RefSeq" id="WP_141175676.1">
    <property type="nucleotide sequence ID" value="NZ_JBHUFX010000011.1"/>
</dbReference>
<proteinExistence type="predicted"/>
<gene>
    <name evidence="2" type="ORF">FKM52_07975</name>
</gene>
<dbReference type="EMBL" id="VHQI01000004">
    <property type="protein sequence ID" value="TPW42704.1"/>
    <property type="molecule type" value="Genomic_DNA"/>
</dbReference>
<reference evidence="2 3" key="1">
    <citation type="submission" date="2019-06" db="EMBL/GenBank/DDBJ databases">
        <authorList>
            <person name="Yang Y."/>
        </authorList>
    </citation>
    <scope>NUCLEOTIDE SEQUENCE [LARGE SCALE GENOMIC DNA]</scope>
    <source>
        <strain evidence="2 3">BIT-26</strain>
    </source>
</reference>
<name>A0A506V9T7_9GAMM</name>
<dbReference type="OrthoDB" id="7027042at2"/>
<comment type="caution">
    <text evidence="2">The sequence shown here is derived from an EMBL/GenBank/DDBJ whole genome shotgun (WGS) entry which is preliminary data.</text>
</comment>
<evidence type="ECO:0000313" key="2">
    <source>
        <dbReference type="EMBL" id="TPW42704.1"/>
    </source>
</evidence>
<feature type="transmembrane region" description="Helical" evidence="1">
    <location>
        <begin position="44"/>
        <end position="68"/>
    </location>
</feature>
<organism evidence="2 3">
    <name type="scientific">Mixta tenebrionis</name>
    <dbReference type="NCBI Taxonomy" id="2562439"/>
    <lineage>
        <taxon>Bacteria</taxon>
        <taxon>Pseudomonadati</taxon>
        <taxon>Pseudomonadota</taxon>
        <taxon>Gammaproteobacteria</taxon>
        <taxon>Enterobacterales</taxon>
        <taxon>Erwiniaceae</taxon>
        <taxon>Mixta</taxon>
    </lineage>
</organism>
<evidence type="ECO:0000256" key="1">
    <source>
        <dbReference type="SAM" id="Phobius"/>
    </source>
</evidence>
<evidence type="ECO:0000313" key="3">
    <source>
        <dbReference type="Proteomes" id="UP000319523"/>
    </source>
</evidence>
<sequence>MKYFDIIRQSIDNEIAIDDFLIKKFGLNSKKKAVFKVARFRDKIPAFVCYLYLPLLPVYFIFIIIFMLKGIFKKDSIAGEKVFFSFSSSPKVKKLYKENVSDVFYFQCVDGRKINFIYQMSLYDILIGFMKSIYFSYLLLFRLKGGYYLHLTSVLELTLFCYFLKRLHSQGIREIFLTNHYDRWVTATSLTELFDINIIQHGILDRDFRVPNKLKRIKKIICFNSEQLHIFNTNIFEFKVREFDYSVFNLDIAEDDTCDVLIISNPFYLEKELEFYKNLSNEGMVVFFRPHPLFIDDSIYSLVDERNICLNKRFPNPKLCLCRDSTLGHEYESLGFRVFWWDEKLDIRAIIRTVSK</sequence>
<protein>
    <recommendedName>
        <fullName evidence="4">Glycosyl transferase</fullName>
    </recommendedName>
</protein>
<accession>A0A506V9T7</accession>
<dbReference type="AlphaFoldDB" id="A0A506V9T7"/>
<keyword evidence="3" id="KW-1185">Reference proteome</keyword>
<keyword evidence="1" id="KW-0472">Membrane</keyword>
<dbReference type="Proteomes" id="UP000319523">
    <property type="component" value="Unassembled WGS sequence"/>
</dbReference>
<keyword evidence="1" id="KW-1133">Transmembrane helix</keyword>
<keyword evidence="1" id="KW-0812">Transmembrane</keyword>
<feature type="transmembrane region" description="Helical" evidence="1">
    <location>
        <begin position="147"/>
        <end position="164"/>
    </location>
</feature>
<feature type="transmembrane region" description="Helical" evidence="1">
    <location>
        <begin position="122"/>
        <end position="141"/>
    </location>
</feature>